<evidence type="ECO:0000313" key="2">
    <source>
        <dbReference type="Proteomes" id="UP000789920"/>
    </source>
</evidence>
<proteinExistence type="predicted"/>
<protein>
    <submittedName>
        <fullName evidence="1">5899_t:CDS:1</fullName>
    </submittedName>
</protein>
<organism evidence="1 2">
    <name type="scientific">Racocetra persica</name>
    <dbReference type="NCBI Taxonomy" id="160502"/>
    <lineage>
        <taxon>Eukaryota</taxon>
        <taxon>Fungi</taxon>
        <taxon>Fungi incertae sedis</taxon>
        <taxon>Mucoromycota</taxon>
        <taxon>Glomeromycotina</taxon>
        <taxon>Glomeromycetes</taxon>
        <taxon>Diversisporales</taxon>
        <taxon>Gigasporaceae</taxon>
        <taxon>Racocetra</taxon>
    </lineage>
</organism>
<dbReference type="EMBL" id="CAJVQC010090310">
    <property type="protein sequence ID" value="CAG8825287.1"/>
    <property type="molecule type" value="Genomic_DNA"/>
</dbReference>
<accession>A0ACA9S4R2</accession>
<dbReference type="Proteomes" id="UP000789920">
    <property type="component" value="Unassembled WGS sequence"/>
</dbReference>
<keyword evidence="2" id="KW-1185">Reference proteome</keyword>
<sequence length="97" mass="11041">YKIMADESKQGDSKIFLICFIYWNSNTSFLQATLLEIKDLLNCSGSTIANLVVETCNTYKINYKKCFTWITDNTAYMSDYKGGAVTLFNNKTSSNLF</sequence>
<gene>
    <name evidence="1" type="ORF">RPERSI_LOCUS26449</name>
</gene>
<comment type="caution">
    <text evidence="1">The sequence shown here is derived from an EMBL/GenBank/DDBJ whole genome shotgun (WGS) entry which is preliminary data.</text>
</comment>
<evidence type="ECO:0000313" key="1">
    <source>
        <dbReference type="EMBL" id="CAG8825287.1"/>
    </source>
</evidence>
<name>A0ACA9S4R2_9GLOM</name>
<feature type="non-terminal residue" evidence="1">
    <location>
        <position position="1"/>
    </location>
</feature>
<reference evidence="1" key="1">
    <citation type="submission" date="2021-06" db="EMBL/GenBank/DDBJ databases">
        <authorList>
            <person name="Kallberg Y."/>
            <person name="Tangrot J."/>
            <person name="Rosling A."/>
        </authorList>
    </citation>
    <scope>NUCLEOTIDE SEQUENCE</scope>
    <source>
        <strain evidence="1">MA461A</strain>
    </source>
</reference>